<proteinExistence type="predicted"/>
<protein>
    <submittedName>
        <fullName evidence="1">Recombination enhancement, RecA-dependent nuclease</fullName>
    </submittedName>
</protein>
<name>A0A8S5QH43_9CAUD</name>
<reference evidence="1" key="1">
    <citation type="journal article" date="2021" name="Proc. Natl. Acad. Sci. U.S.A.">
        <title>A Catalog of Tens of Thousands of Viruses from Human Metagenomes Reveals Hidden Associations with Chronic Diseases.</title>
        <authorList>
            <person name="Tisza M.J."/>
            <person name="Buck C.B."/>
        </authorList>
    </citation>
    <scope>NUCLEOTIDE SEQUENCE</scope>
    <source>
        <strain evidence="1">CtWBz6</strain>
    </source>
</reference>
<organism evidence="1">
    <name type="scientific">Siphoviridae sp. ctWBz6</name>
    <dbReference type="NCBI Taxonomy" id="2825536"/>
    <lineage>
        <taxon>Viruses</taxon>
        <taxon>Duplodnaviria</taxon>
        <taxon>Heunggongvirae</taxon>
        <taxon>Uroviricota</taxon>
        <taxon>Caudoviricetes</taxon>
    </lineage>
</organism>
<accession>A0A8S5QH43</accession>
<dbReference type="EMBL" id="BK015647">
    <property type="protein sequence ID" value="DAE17860.1"/>
    <property type="molecule type" value="Genomic_DNA"/>
</dbReference>
<sequence length="76" mass="8927">MEEHHIFGGTANRRKSERYGLTVLLCGESCHRNGPRAAHRCKETALALHQYGQRKYMEEQDATVEDFRREFGRNYL</sequence>
<evidence type="ECO:0000313" key="1">
    <source>
        <dbReference type="EMBL" id="DAE17860.1"/>
    </source>
</evidence>